<keyword evidence="3" id="KW-0378">Hydrolase</keyword>
<dbReference type="FunFam" id="3.40.50.300:FF:001008">
    <property type="entry name" value="Mitochondrial GTPase 1"/>
    <property type="match status" value="1"/>
</dbReference>
<protein>
    <submittedName>
        <fullName evidence="9">DAR GTPase 2- mitochondrial</fullName>
    </submittedName>
</protein>
<evidence type="ECO:0000256" key="4">
    <source>
        <dbReference type="ARBA" id="ARBA00022946"/>
    </source>
</evidence>
<dbReference type="AlphaFoldDB" id="A0A9N7N1C8"/>
<feature type="domain" description="CP-type G" evidence="8">
    <location>
        <begin position="86"/>
        <end position="263"/>
    </location>
</feature>
<accession>A0A9N7N1C8</accession>
<dbReference type="InterPro" id="IPR027417">
    <property type="entry name" value="P-loop_NTPase"/>
</dbReference>
<name>A0A9N7N1C8_STRHE</name>
<dbReference type="SUPFAM" id="SSF52540">
    <property type="entry name" value="P-loop containing nucleoside triphosphate hydrolases"/>
    <property type="match status" value="1"/>
</dbReference>
<dbReference type="EMBL" id="CACSLK010020742">
    <property type="protein sequence ID" value="CAA0820693.1"/>
    <property type="molecule type" value="Genomic_DNA"/>
</dbReference>
<reference evidence="9" key="1">
    <citation type="submission" date="2019-12" db="EMBL/GenBank/DDBJ databases">
        <authorList>
            <person name="Scholes J."/>
        </authorList>
    </citation>
    <scope>NUCLEOTIDE SEQUENCE</scope>
</reference>
<dbReference type="PANTHER" id="PTHR45782">
    <property type="entry name" value="MITOCHONDRIAL RIBOSOME-ASSOCIATED GTPASE 1"/>
    <property type="match status" value="1"/>
</dbReference>
<sequence>MENNDNMTTYVYVWASSCWASLLGCFHAGKRAEGGCTPGGLNSVDLRLVVGAERGMVAGGFIQEIGKAVKVVAKGKGSKWWYTPHMAAASRAVADRLPLVDLVLEVRDARIPLSSKYEQLSKFPASFNRVIVLNKMDLASRSRTKDWIKYFQEQKCMAIAVNSHNRDNIKEFLTFLQARVRELKKNDEAAHTITLMLVGIPNVGKSALANSLHQVGRISAAEKGRLRHSVVSPLPGETKGISSLKIASHPNIYVLDTPGVLSPNVIDDEVCSKLALTGAINDDVAGELELARYFLSILSSSDEYKKWEKLKSDFGSRGPLTNGSISSPDKRQKGQYPTDHTQDFVVNNVRRALFDSVSSFAGCVENGEDLARLIEHEFEDLVKAFYLPLESDRECSYGKVASKLLNLFRTGRLGHYTLDTVPGIA</sequence>
<dbReference type="CDD" id="cd01856">
    <property type="entry name" value="YlqF"/>
    <property type="match status" value="1"/>
</dbReference>
<dbReference type="InterPro" id="IPR006073">
    <property type="entry name" value="GTP-bd"/>
</dbReference>
<comment type="caution">
    <text evidence="9">The sequence shown here is derived from an EMBL/GenBank/DDBJ whole genome shotgun (WGS) entry which is preliminary data.</text>
</comment>
<evidence type="ECO:0000256" key="2">
    <source>
        <dbReference type="ARBA" id="ARBA00022741"/>
    </source>
</evidence>
<evidence type="ECO:0000256" key="6">
    <source>
        <dbReference type="ARBA" id="ARBA00023134"/>
    </source>
</evidence>
<evidence type="ECO:0000259" key="8">
    <source>
        <dbReference type="PROSITE" id="PS51721"/>
    </source>
</evidence>
<comment type="subcellular location">
    <subcellularLocation>
        <location evidence="1">Mitochondrion</location>
    </subcellularLocation>
</comment>
<evidence type="ECO:0000256" key="7">
    <source>
        <dbReference type="SAM" id="MobiDB-lite"/>
    </source>
</evidence>
<organism evidence="9 10">
    <name type="scientific">Striga hermonthica</name>
    <name type="common">Purple witchweed</name>
    <name type="synonym">Buchnera hermonthica</name>
    <dbReference type="NCBI Taxonomy" id="68872"/>
    <lineage>
        <taxon>Eukaryota</taxon>
        <taxon>Viridiplantae</taxon>
        <taxon>Streptophyta</taxon>
        <taxon>Embryophyta</taxon>
        <taxon>Tracheophyta</taxon>
        <taxon>Spermatophyta</taxon>
        <taxon>Magnoliopsida</taxon>
        <taxon>eudicotyledons</taxon>
        <taxon>Gunneridae</taxon>
        <taxon>Pentapetalae</taxon>
        <taxon>asterids</taxon>
        <taxon>lamiids</taxon>
        <taxon>Lamiales</taxon>
        <taxon>Orobanchaceae</taxon>
        <taxon>Buchnereae</taxon>
        <taxon>Striga</taxon>
    </lineage>
</organism>
<dbReference type="GO" id="GO:0005525">
    <property type="term" value="F:GTP binding"/>
    <property type="evidence" value="ECO:0007669"/>
    <property type="project" value="UniProtKB-KW"/>
</dbReference>
<proteinExistence type="predicted"/>
<dbReference type="PROSITE" id="PS51721">
    <property type="entry name" value="G_CP"/>
    <property type="match status" value="1"/>
</dbReference>
<dbReference type="OrthoDB" id="269151at2759"/>
<dbReference type="Gene3D" id="3.40.50.300">
    <property type="entry name" value="P-loop containing nucleotide triphosphate hydrolases"/>
    <property type="match status" value="1"/>
</dbReference>
<evidence type="ECO:0000256" key="1">
    <source>
        <dbReference type="ARBA" id="ARBA00004173"/>
    </source>
</evidence>
<dbReference type="Proteomes" id="UP001153555">
    <property type="component" value="Unassembled WGS sequence"/>
</dbReference>
<keyword evidence="10" id="KW-1185">Reference proteome</keyword>
<dbReference type="Pfam" id="PF01926">
    <property type="entry name" value="MMR_HSR1"/>
    <property type="match status" value="1"/>
</dbReference>
<evidence type="ECO:0000313" key="9">
    <source>
        <dbReference type="EMBL" id="CAA0820693.1"/>
    </source>
</evidence>
<dbReference type="PANTHER" id="PTHR45782:SF1">
    <property type="entry name" value="DAR GTPASE 2, MITOCHONDRIAL"/>
    <property type="match status" value="1"/>
</dbReference>
<keyword evidence="6" id="KW-0342">GTP-binding</keyword>
<feature type="region of interest" description="Disordered" evidence="7">
    <location>
        <begin position="318"/>
        <end position="338"/>
    </location>
</feature>
<dbReference type="GO" id="GO:0005739">
    <property type="term" value="C:mitochondrion"/>
    <property type="evidence" value="ECO:0007669"/>
    <property type="project" value="UniProtKB-SubCell"/>
</dbReference>
<evidence type="ECO:0000256" key="5">
    <source>
        <dbReference type="ARBA" id="ARBA00023128"/>
    </source>
</evidence>
<dbReference type="InterPro" id="IPR030378">
    <property type="entry name" value="G_CP_dom"/>
</dbReference>
<keyword evidence="4" id="KW-0809">Transit peptide</keyword>
<dbReference type="GO" id="GO:0003924">
    <property type="term" value="F:GTPase activity"/>
    <property type="evidence" value="ECO:0007669"/>
    <property type="project" value="TreeGrafter"/>
</dbReference>
<evidence type="ECO:0000313" key="10">
    <source>
        <dbReference type="Proteomes" id="UP001153555"/>
    </source>
</evidence>
<keyword evidence="2" id="KW-0547">Nucleotide-binding</keyword>
<dbReference type="GO" id="GO:0032543">
    <property type="term" value="P:mitochondrial translation"/>
    <property type="evidence" value="ECO:0007669"/>
    <property type="project" value="TreeGrafter"/>
</dbReference>
<gene>
    <name evidence="9" type="ORF">SHERM_18695</name>
</gene>
<keyword evidence="5" id="KW-0496">Mitochondrion</keyword>
<evidence type="ECO:0000256" key="3">
    <source>
        <dbReference type="ARBA" id="ARBA00022801"/>
    </source>
</evidence>